<feature type="transmembrane region" description="Helical" evidence="6">
    <location>
        <begin position="445"/>
        <end position="465"/>
    </location>
</feature>
<keyword evidence="4 6" id="KW-1133">Transmembrane helix</keyword>
<accession>A0A9D9DUZ8</accession>
<feature type="transmembrane region" description="Helical" evidence="6">
    <location>
        <begin position="93"/>
        <end position="116"/>
    </location>
</feature>
<name>A0A9D9DUZ8_9BACT</name>
<feature type="transmembrane region" description="Helical" evidence="6">
    <location>
        <begin position="317"/>
        <end position="335"/>
    </location>
</feature>
<feature type="transmembrane region" description="Helical" evidence="6">
    <location>
        <begin position="122"/>
        <end position="142"/>
    </location>
</feature>
<feature type="transmembrane region" description="Helical" evidence="6">
    <location>
        <begin position="62"/>
        <end position="81"/>
    </location>
</feature>
<dbReference type="Proteomes" id="UP000823612">
    <property type="component" value="Unassembled WGS sequence"/>
</dbReference>
<evidence type="ECO:0000256" key="1">
    <source>
        <dbReference type="ARBA" id="ARBA00004651"/>
    </source>
</evidence>
<reference evidence="7" key="2">
    <citation type="journal article" date="2021" name="PeerJ">
        <title>Extensive microbial diversity within the chicken gut microbiome revealed by metagenomics and culture.</title>
        <authorList>
            <person name="Gilroy R."/>
            <person name="Ravi A."/>
            <person name="Getino M."/>
            <person name="Pursley I."/>
            <person name="Horton D.L."/>
            <person name="Alikhan N.F."/>
            <person name="Baker D."/>
            <person name="Gharbi K."/>
            <person name="Hall N."/>
            <person name="Watson M."/>
            <person name="Adriaenssens E.M."/>
            <person name="Foster-Nyarko E."/>
            <person name="Jarju S."/>
            <person name="Secka A."/>
            <person name="Antonio M."/>
            <person name="Oren A."/>
            <person name="Chaudhuri R.R."/>
            <person name="La Ragione R."/>
            <person name="Hildebrand F."/>
            <person name="Pallen M.J."/>
        </authorList>
    </citation>
    <scope>NUCLEOTIDE SEQUENCE</scope>
    <source>
        <strain evidence="7">2889</strain>
    </source>
</reference>
<sequence length="468" mass="51266">GAFWILNSTKAIDTGVKEFVAFTRRCRQKKWLAKVDVDSLVLVVIMLMFSVFGSVFGMSEETIAFIVIFVPMAVSMGYDSITGVCISYLAAHVGFAGATLNPFTIGIAQGIAGIPLFSGLEYRVVCWFVLTMVAIIFVLWYARRVKKNPQKSLTWKIDQYWRDRVAMPEMAEGAPTGDISAGSSVSGMSCEKRASRLSFKTMHVVFGFLVLVQAWFAFRYPMTSLHIGQESWNLPLIPLFAVLYLLWGLLTVRKSVAAFNLQLLFFTVVYLVIGVLGYGWYVMEISALFLAMGIFSGLAAGHGLDKVMGLFQEGARDILGPAMVIGLAGGIIFVLQEGRVIDTILHGVSSAMSRMGEVASVGSMYGFQTCLNLIMPSGSAKAALTMPIMSQFSDLVNISRQTTVLAFQFGDGFTNMITPVSGVLLGVLGVARIPYALWFKWVYKFILLLIAVGFLLLVATLFLPLNGF</sequence>
<feature type="transmembrane region" description="Helical" evidence="6">
    <location>
        <begin position="263"/>
        <end position="281"/>
    </location>
</feature>
<evidence type="ECO:0000256" key="2">
    <source>
        <dbReference type="ARBA" id="ARBA00022475"/>
    </source>
</evidence>
<gene>
    <name evidence="7" type="ORF">IAB08_06455</name>
</gene>
<dbReference type="PANTHER" id="PTHR43652">
    <property type="entry name" value="BASIC AMINO ACID ANTIPORTER YFCC-RELATED"/>
    <property type="match status" value="1"/>
</dbReference>
<evidence type="ECO:0000256" key="5">
    <source>
        <dbReference type="ARBA" id="ARBA00023136"/>
    </source>
</evidence>
<feature type="transmembrane region" description="Helical" evidence="6">
    <location>
        <begin position="202"/>
        <end position="220"/>
    </location>
</feature>
<dbReference type="PANTHER" id="PTHR43652:SF2">
    <property type="entry name" value="BASIC AMINO ACID ANTIPORTER YFCC-RELATED"/>
    <property type="match status" value="1"/>
</dbReference>
<dbReference type="InterPro" id="IPR018385">
    <property type="entry name" value="C4_dicarb_anaerob_car-like"/>
</dbReference>
<keyword evidence="2" id="KW-1003">Cell membrane</keyword>
<feature type="non-terminal residue" evidence="7">
    <location>
        <position position="1"/>
    </location>
</feature>
<organism evidence="7 8">
    <name type="scientific">Candidatus Pullibacteroides excrementavium</name>
    <dbReference type="NCBI Taxonomy" id="2840905"/>
    <lineage>
        <taxon>Bacteria</taxon>
        <taxon>Pseudomonadati</taxon>
        <taxon>Bacteroidota</taxon>
        <taxon>Bacteroidia</taxon>
        <taxon>Bacteroidales</taxon>
        <taxon>Candidatus Pullibacteroides</taxon>
    </lineage>
</organism>
<reference evidence="7" key="1">
    <citation type="submission" date="2020-10" db="EMBL/GenBank/DDBJ databases">
        <authorList>
            <person name="Gilroy R."/>
        </authorList>
    </citation>
    <scope>NUCLEOTIDE SEQUENCE</scope>
    <source>
        <strain evidence="7">2889</strain>
    </source>
</reference>
<evidence type="ECO:0000313" key="8">
    <source>
        <dbReference type="Proteomes" id="UP000823612"/>
    </source>
</evidence>
<keyword evidence="5 6" id="KW-0472">Membrane</keyword>
<evidence type="ECO:0000256" key="4">
    <source>
        <dbReference type="ARBA" id="ARBA00022989"/>
    </source>
</evidence>
<protein>
    <submittedName>
        <fullName evidence="7">AbgT family transporter</fullName>
    </submittedName>
</protein>
<dbReference type="AlphaFoldDB" id="A0A9D9DUZ8"/>
<feature type="transmembrane region" description="Helical" evidence="6">
    <location>
        <begin position="232"/>
        <end position="251"/>
    </location>
</feature>
<feature type="transmembrane region" description="Helical" evidence="6">
    <location>
        <begin position="287"/>
        <end position="305"/>
    </location>
</feature>
<evidence type="ECO:0000313" key="7">
    <source>
        <dbReference type="EMBL" id="MBO8432916.1"/>
    </source>
</evidence>
<comment type="caution">
    <text evidence="7">The sequence shown here is derived from an EMBL/GenBank/DDBJ whole genome shotgun (WGS) entry which is preliminary data.</text>
</comment>
<proteinExistence type="predicted"/>
<dbReference type="EMBL" id="JADIMZ010000099">
    <property type="protein sequence ID" value="MBO8432916.1"/>
    <property type="molecule type" value="Genomic_DNA"/>
</dbReference>
<feature type="transmembrane region" description="Helical" evidence="6">
    <location>
        <begin position="37"/>
        <end position="56"/>
    </location>
</feature>
<evidence type="ECO:0000256" key="3">
    <source>
        <dbReference type="ARBA" id="ARBA00022692"/>
    </source>
</evidence>
<dbReference type="InterPro" id="IPR051679">
    <property type="entry name" value="DASS-Related_Transporters"/>
</dbReference>
<evidence type="ECO:0000256" key="6">
    <source>
        <dbReference type="SAM" id="Phobius"/>
    </source>
</evidence>
<feature type="transmembrane region" description="Helical" evidence="6">
    <location>
        <begin position="416"/>
        <end position="438"/>
    </location>
</feature>
<comment type="subcellular location">
    <subcellularLocation>
        <location evidence="1">Cell membrane</location>
        <topology evidence="1">Multi-pass membrane protein</topology>
    </subcellularLocation>
</comment>
<keyword evidence="3 6" id="KW-0812">Transmembrane</keyword>
<dbReference type="Pfam" id="PF03606">
    <property type="entry name" value="DcuC"/>
    <property type="match status" value="2"/>
</dbReference>
<dbReference type="GO" id="GO:0005886">
    <property type="term" value="C:plasma membrane"/>
    <property type="evidence" value="ECO:0007669"/>
    <property type="project" value="UniProtKB-SubCell"/>
</dbReference>